<feature type="non-terminal residue" evidence="1">
    <location>
        <position position="1"/>
    </location>
</feature>
<proteinExistence type="predicted"/>
<dbReference type="AlphaFoldDB" id="X1Q8I7"/>
<comment type="caution">
    <text evidence="1">The sequence shown here is derived from an EMBL/GenBank/DDBJ whole genome shotgun (WGS) entry which is preliminary data.</text>
</comment>
<evidence type="ECO:0000313" key="1">
    <source>
        <dbReference type="EMBL" id="GAI39564.1"/>
    </source>
</evidence>
<sequence length="57" mass="6348">GTFLKGTDEQRLEVCLRATLYRANTEIAGSVERIVMKEGIRIQEIVVGVDLVSARDK</sequence>
<protein>
    <submittedName>
        <fullName evidence="1">Uncharacterized protein</fullName>
    </submittedName>
</protein>
<reference evidence="1" key="1">
    <citation type="journal article" date="2014" name="Front. Microbiol.">
        <title>High frequency of phylogenetically diverse reductive dehalogenase-homologous genes in deep subseafloor sedimentary metagenomes.</title>
        <authorList>
            <person name="Kawai M."/>
            <person name="Futagami T."/>
            <person name="Toyoda A."/>
            <person name="Takaki Y."/>
            <person name="Nishi S."/>
            <person name="Hori S."/>
            <person name="Arai W."/>
            <person name="Tsubouchi T."/>
            <person name="Morono Y."/>
            <person name="Uchiyama I."/>
            <person name="Ito T."/>
            <person name="Fujiyama A."/>
            <person name="Inagaki F."/>
            <person name="Takami H."/>
        </authorList>
    </citation>
    <scope>NUCLEOTIDE SEQUENCE</scope>
    <source>
        <strain evidence="1">Expedition CK06-06</strain>
    </source>
</reference>
<organism evidence="1">
    <name type="scientific">marine sediment metagenome</name>
    <dbReference type="NCBI Taxonomy" id="412755"/>
    <lineage>
        <taxon>unclassified sequences</taxon>
        <taxon>metagenomes</taxon>
        <taxon>ecological metagenomes</taxon>
    </lineage>
</organism>
<name>X1Q8I7_9ZZZZ</name>
<gene>
    <name evidence="1" type="ORF">S06H3_46264</name>
</gene>
<accession>X1Q8I7</accession>
<dbReference type="EMBL" id="BARV01028965">
    <property type="protein sequence ID" value="GAI39564.1"/>
    <property type="molecule type" value="Genomic_DNA"/>
</dbReference>